<dbReference type="EMBL" id="NCVQ01000007">
    <property type="protein sequence ID" value="PWZ16058.1"/>
    <property type="molecule type" value="Genomic_DNA"/>
</dbReference>
<name>A0A3L6E6C3_MAIZE</name>
<accession>A0A3L6E6C3</accession>
<protein>
    <submittedName>
        <fullName evidence="1">Uncharacterized protein</fullName>
    </submittedName>
</protein>
<sequence length="40" mass="4702">MKPNKHIIKIYFMVYVKVGKGTPRRSLSVYAKLYRICVAE</sequence>
<proteinExistence type="predicted"/>
<evidence type="ECO:0000313" key="1">
    <source>
        <dbReference type="EMBL" id="PWZ16058.1"/>
    </source>
</evidence>
<organism evidence="1">
    <name type="scientific">Zea mays</name>
    <name type="common">Maize</name>
    <dbReference type="NCBI Taxonomy" id="4577"/>
    <lineage>
        <taxon>Eukaryota</taxon>
        <taxon>Viridiplantae</taxon>
        <taxon>Streptophyta</taxon>
        <taxon>Embryophyta</taxon>
        <taxon>Tracheophyta</taxon>
        <taxon>Spermatophyta</taxon>
        <taxon>Magnoliopsida</taxon>
        <taxon>Liliopsida</taxon>
        <taxon>Poales</taxon>
        <taxon>Poaceae</taxon>
        <taxon>PACMAD clade</taxon>
        <taxon>Panicoideae</taxon>
        <taxon>Andropogonodae</taxon>
        <taxon>Andropogoneae</taxon>
        <taxon>Tripsacinae</taxon>
        <taxon>Zea</taxon>
    </lineage>
</organism>
<comment type="caution">
    <text evidence="1">The sequence shown here is derived from an EMBL/GenBank/DDBJ whole genome shotgun (WGS) entry which is preliminary data.</text>
</comment>
<reference evidence="1" key="1">
    <citation type="journal article" date="2018" name="Nat. Genet.">
        <title>Extensive intraspecific gene order and gene structural variations between Mo17 and other maize genomes.</title>
        <authorList>
            <person name="Sun S."/>
            <person name="Zhou Y."/>
            <person name="Chen J."/>
            <person name="Shi J."/>
            <person name="Zhao H."/>
            <person name="Zhao H."/>
            <person name="Song W."/>
            <person name="Zhang M."/>
            <person name="Cui Y."/>
            <person name="Dong X."/>
            <person name="Liu H."/>
            <person name="Ma X."/>
            <person name="Jiao Y."/>
            <person name="Wang B."/>
            <person name="Wei X."/>
            <person name="Stein J.C."/>
            <person name="Glaubitz J.C."/>
            <person name="Lu F."/>
            <person name="Yu G."/>
            <person name="Liang C."/>
            <person name="Fengler K."/>
            <person name="Li B."/>
            <person name="Rafalski A."/>
            <person name="Schnable P.S."/>
            <person name="Ware D.H."/>
            <person name="Buckler E.S."/>
            <person name="Lai J."/>
        </authorList>
    </citation>
    <scope>NUCLEOTIDE SEQUENCE [LARGE SCALE GENOMIC DNA]</scope>
    <source>
        <tissue evidence="1">Seedling</tissue>
    </source>
</reference>
<dbReference type="AlphaFoldDB" id="A0A3L6E6C3"/>
<dbReference type="Proteomes" id="UP000251960">
    <property type="component" value="Chromosome 6"/>
</dbReference>
<gene>
    <name evidence="1" type="ORF">Zm00014a_036922</name>
</gene>